<dbReference type="InterPro" id="IPR002577">
    <property type="entry name" value="HTH_HxlR"/>
</dbReference>
<dbReference type="EMBL" id="JBHTHX010000986">
    <property type="protein sequence ID" value="MFD0887588.1"/>
    <property type="molecule type" value="Genomic_DNA"/>
</dbReference>
<evidence type="ECO:0000256" key="1">
    <source>
        <dbReference type="ARBA" id="ARBA00023015"/>
    </source>
</evidence>
<keyword evidence="3" id="KW-0804">Transcription</keyword>
<dbReference type="Pfam" id="PF01638">
    <property type="entry name" value="HxlR"/>
    <property type="match status" value="1"/>
</dbReference>
<evidence type="ECO:0000256" key="2">
    <source>
        <dbReference type="ARBA" id="ARBA00023125"/>
    </source>
</evidence>
<organism evidence="6 7">
    <name type="scientific">Streptosporangium algeriense</name>
    <dbReference type="NCBI Taxonomy" id="1682748"/>
    <lineage>
        <taxon>Bacteria</taxon>
        <taxon>Bacillati</taxon>
        <taxon>Actinomycetota</taxon>
        <taxon>Actinomycetes</taxon>
        <taxon>Streptosporangiales</taxon>
        <taxon>Streptosporangiaceae</taxon>
        <taxon>Streptosporangium</taxon>
    </lineage>
</organism>
<keyword evidence="2" id="KW-0238">DNA-binding</keyword>
<feature type="region of interest" description="Disordered" evidence="4">
    <location>
        <begin position="141"/>
        <end position="172"/>
    </location>
</feature>
<gene>
    <name evidence="6" type="ORF">ACFQ08_23865</name>
</gene>
<evidence type="ECO:0000259" key="5">
    <source>
        <dbReference type="PROSITE" id="PS51118"/>
    </source>
</evidence>
<dbReference type="PANTHER" id="PTHR33204">
    <property type="entry name" value="TRANSCRIPTIONAL REGULATOR, MARR FAMILY"/>
    <property type="match status" value="1"/>
</dbReference>
<protein>
    <submittedName>
        <fullName evidence="6">Winged helix-turn-helix transcriptional regulator</fullName>
    </submittedName>
</protein>
<dbReference type="PANTHER" id="PTHR33204:SF18">
    <property type="entry name" value="TRANSCRIPTIONAL REGULATORY PROTEIN"/>
    <property type="match status" value="1"/>
</dbReference>
<feature type="domain" description="HTH hxlR-type" evidence="5">
    <location>
        <begin position="18"/>
        <end position="117"/>
    </location>
</feature>
<evidence type="ECO:0000256" key="3">
    <source>
        <dbReference type="ARBA" id="ARBA00023163"/>
    </source>
</evidence>
<dbReference type="SUPFAM" id="SSF46785">
    <property type="entry name" value="Winged helix' DNA-binding domain"/>
    <property type="match status" value="1"/>
</dbReference>
<keyword evidence="7" id="KW-1185">Reference proteome</keyword>
<accession>A0ABW3DY01</accession>
<name>A0ABW3DY01_9ACTN</name>
<dbReference type="PROSITE" id="PS51118">
    <property type="entry name" value="HTH_HXLR"/>
    <property type="match status" value="1"/>
</dbReference>
<dbReference type="Proteomes" id="UP001597024">
    <property type="component" value="Unassembled WGS sequence"/>
</dbReference>
<dbReference type="InterPro" id="IPR036390">
    <property type="entry name" value="WH_DNA-bd_sf"/>
</dbReference>
<proteinExistence type="predicted"/>
<dbReference type="Gene3D" id="1.10.10.10">
    <property type="entry name" value="Winged helix-like DNA-binding domain superfamily/Winged helix DNA-binding domain"/>
    <property type="match status" value="1"/>
</dbReference>
<sequence>MTTYDAVMSDALPRPDNCSIERALAIVGEKWTLLVLREAFLGVRRFAEMQSFTGAPKQILSARLTRLVEAGLLRKVPYREPGQRRRDEYRLTPMGRDLYPALVALMQWGDRYLAGPEGPPMLLTHRDCGAPIEQHFRCADGHQISGPRDITASPGPGACRTSPDDPVPAGSA</sequence>
<dbReference type="InterPro" id="IPR036388">
    <property type="entry name" value="WH-like_DNA-bd_sf"/>
</dbReference>
<comment type="caution">
    <text evidence="6">The sequence shown here is derived from an EMBL/GenBank/DDBJ whole genome shotgun (WGS) entry which is preliminary data.</text>
</comment>
<reference evidence="7" key="1">
    <citation type="journal article" date="2019" name="Int. J. Syst. Evol. Microbiol.">
        <title>The Global Catalogue of Microorganisms (GCM) 10K type strain sequencing project: providing services to taxonomists for standard genome sequencing and annotation.</title>
        <authorList>
            <consortium name="The Broad Institute Genomics Platform"/>
            <consortium name="The Broad Institute Genome Sequencing Center for Infectious Disease"/>
            <person name="Wu L."/>
            <person name="Ma J."/>
        </authorList>
    </citation>
    <scope>NUCLEOTIDE SEQUENCE [LARGE SCALE GENOMIC DNA]</scope>
    <source>
        <strain evidence="7">CCUG 62974</strain>
    </source>
</reference>
<evidence type="ECO:0000256" key="4">
    <source>
        <dbReference type="SAM" id="MobiDB-lite"/>
    </source>
</evidence>
<evidence type="ECO:0000313" key="6">
    <source>
        <dbReference type="EMBL" id="MFD0887588.1"/>
    </source>
</evidence>
<keyword evidence="1" id="KW-0805">Transcription regulation</keyword>
<evidence type="ECO:0000313" key="7">
    <source>
        <dbReference type="Proteomes" id="UP001597024"/>
    </source>
</evidence>